<dbReference type="Proteomes" id="UP000479710">
    <property type="component" value="Unassembled WGS sequence"/>
</dbReference>
<accession>A0A6G1BZK2</accession>
<evidence type="ECO:0000313" key="1">
    <source>
        <dbReference type="EMBL" id="KAF0893342.1"/>
    </source>
</evidence>
<proteinExistence type="predicted"/>
<evidence type="ECO:0000313" key="2">
    <source>
        <dbReference type="Proteomes" id="UP000479710"/>
    </source>
</evidence>
<comment type="caution">
    <text evidence="1">The sequence shown here is derived from an EMBL/GenBank/DDBJ whole genome shotgun (WGS) entry which is preliminary data.</text>
</comment>
<reference evidence="1 2" key="1">
    <citation type="submission" date="2019-11" db="EMBL/GenBank/DDBJ databases">
        <title>Whole genome sequence of Oryza granulata.</title>
        <authorList>
            <person name="Li W."/>
        </authorList>
    </citation>
    <scope>NUCLEOTIDE SEQUENCE [LARGE SCALE GENOMIC DNA]</scope>
    <source>
        <strain evidence="2">cv. Menghai</strain>
        <tissue evidence="1">Leaf</tissue>
    </source>
</reference>
<name>A0A6G1BZK2_9ORYZ</name>
<dbReference type="EMBL" id="SPHZ02000011">
    <property type="protein sequence ID" value="KAF0893342.1"/>
    <property type="molecule type" value="Genomic_DNA"/>
</dbReference>
<keyword evidence="2" id="KW-1185">Reference proteome</keyword>
<organism evidence="1 2">
    <name type="scientific">Oryza meyeriana var. granulata</name>
    <dbReference type="NCBI Taxonomy" id="110450"/>
    <lineage>
        <taxon>Eukaryota</taxon>
        <taxon>Viridiplantae</taxon>
        <taxon>Streptophyta</taxon>
        <taxon>Embryophyta</taxon>
        <taxon>Tracheophyta</taxon>
        <taxon>Spermatophyta</taxon>
        <taxon>Magnoliopsida</taxon>
        <taxon>Liliopsida</taxon>
        <taxon>Poales</taxon>
        <taxon>Poaceae</taxon>
        <taxon>BOP clade</taxon>
        <taxon>Oryzoideae</taxon>
        <taxon>Oryzeae</taxon>
        <taxon>Oryzinae</taxon>
        <taxon>Oryza</taxon>
        <taxon>Oryza meyeriana</taxon>
    </lineage>
</organism>
<dbReference type="AlphaFoldDB" id="A0A6G1BZK2"/>
<sequence length="64" mass="7155">MSVTWSTCMVRRGDWAHATASAKESEALGSGDAERRNAVAEINGRWWCEVIRRTSANGGKRWCQ</sequence>
<gene>
    <name evidence="1" type="ORF">E2562_023973</name>
</gene>
<protein>
    <submittedName>
        <fullName evidence="1">Uncharacterized protein</fullName>
    </submittedName>
</protein>